<protein>
    <recommendedName>
        <fullName evidence="3">PsbP C-terminal domain-containing protein</fullName>
    </recommendedName>
</protein>
<evidence type="ECO:0008006" key="3">
    <source>
        <dbReference type="Google" id="ProtNLM"/>
    </source>
</evidence>
<sequence length="230" mass="24594">MHAAAASAIDRRRFAAGTASAIAGVLLLPQPTVAEVPSLAAYSDSRGYFEISLPANWVRAERKGDQEAKGVLFVTGNYVKAITLSVAIIKSSQLLRDAGTAPLVLPTDDLTTWAGVGTPMGIAKLLAFRRDQDAAQAAAQDSEVLPDTVVLDGNALTFMIKTRVPVQRPDLLEKERGVRELYRLTYGKALMRGDGTFLLCWAGALNTEWGEPTNARDTLAAVVASFHLGL</sequence>
<accession>A0A835Z4Q3</accession>
<comment type="caution">
    <text evidence="1">The sequence shown here is derived from an EMBL/GenBank/DDBJ whole genome shotgun (WGS) entry which is preliminary data.</text>
</comment>
<keyword evidence="2" id="KW-1185">Reference proteome</keyword>
<proteinExistence type="predicted"/>
<organism evidence="1 2">
    <name type="scientific">Tribonema minus</name>
    <dbReference type="NCBI Taxonomy" id="303371"/>
    <lineage>
        <taxon>Eukaryota</taxon>
        <taxon>Sar</taxon>
        <taxon>Stramenopiles</taxon>
        <taxon>Ochrophyta</taxon>
        <taxon>PX clade</taxon>
        <taxon>Xanthophyceae</taxon>
        <taxon>Tribonematales</taxon>
        <taxon>Tribonemataceae</taxon>
        <taxon>Tribonema</taxon>
    </lineage>
</organism>
<reference evidence="1" key="1">
    <citation type="submission" date="2021-02" db="EMBL/GenBank/DDBJ databases">
        <title>First Annotated Genome of the Yellow-green Alga Tribonema minus.</title>
        <authorList>
            <person name="Mahan K.M."/>
        </authorList>
    </citation>
    <scope>NUCLEOTIDE SEQUENCE</scope>
    <source>
        <strain evidence="1">UTEX B ZZ1240</strain>
    </source>
</reference>
<dbReference type="OrthoDB" id="40329at2759"/>
<evidence type="ECO:0000313" key="1">
    <source>
        <dbReference type="EMBL" id="KAG5187562.1"/>
    </source>
</evidence>
<dbReference type="EMBL" id="JAFCMP010000088">
    <property type="protein sequence ID" value="KAG5187562.1"/>
    <property type="molecule type" value="Genomic_DNA"/>
</dbReference>
<dbReference type="AlphaFoldDB" id="A0A835Z4Q3"/>
<gene>
    <name evidence="1" type="ORF">JKP88DRAFT_207055</name>
</gene>
<dbReference type="Proteomes" id="UP000664859">
    <property type="component" value="Unassembled WGS sequence"/>
</dbReference>
<name>A0A835Z4Q3_9STRA</name>
<evidence type="ECO:0000313" key="2">
    <source>
        <dbReference type="Proteomes" id="UP000664859"/>
    </source>
</evidence>